<proteinExistence type="inferred from homology"/>
<evidence type="ECO:0000256" key="3">
    <source>
        <dbReference type="ARBA" id="ARBA00007931"/>
    </source>
</evidence>
<keyword evidence="8" id="KW-0378">Hydrolase</keyword>
<evidence type="ECO:0000256" key="6">
    <source>
        <dbReference type="ARBA" id="ARBA00022692"/>
    </source>
</evidence>
<evidence type="ECO:0000256" key="10">
    <source>
        <dbReference type="ARBA" id="ARBA00022989"/>
    </source>
</evidence>
<dbReference type="GO" id="GO:0046872">
    <property type="term" value="F:metal ion binding"/>
    <property type="evidence" value="ECO:0007669"/>
    <property type="project" value="UniProtKB-KW"/>
</dbReference>
<comment type="similarity">
    <text evidence="3">Belongs to the peptidase M50B family.</text>
</comment>
<protein>
    <recommendedName>
        <fullName evidence="14">Peptidase M50 domain-containing protein</fullName>
    </recommendedName>
</protein>
<evidence type="ECO:0000256" key="2">
    <source>
        <dbReference type="ARBA" id="ARBA00004651"/>
    </source>
</evidence>
<feature type="transmembrane region" description="Helical" evidence="13">
    <location>
        <begin position="53"/>
        <end position="71"/>
    </location>
</feature>
<feature type="domain" description="Peptidase M50" evidence="14">
    <location>
        <begin position="124"/>
        <end position="183"/>
    </location>
</feature>
<accession>A0A1G2MSG5</accession>
<evidence type="ECO:0000256" key="9">
    <source>
        <dbReference type="ARBA" id="ARBA00022833"/>
    </source>
</evidence>
<feature type="transmembrane region" description="Helical" evidence="13">
    <location>
        <begin position="123"/>
        <end position="144"/>
    </location>
</feature>
<evidence type="ECO:0000313" key="16">
    <source>
        <dbReference type="Proteomes" id="UP000177565"/>
    </source>
</evidence>
<evidence type="ECO:0000256" key="7">
    <source>
        <dbReference type="ARBA" id="ARBA00022723"/>
    </source>
</evidence>
<dbReference type="Pfam" id="PF02163">
    <property type="entry name" value="Peptidase_M50"/>
    <property type="match status" value="2"/>
</dbReference>
<evidence type="ECO:0000256" key="1">
    <source>
        <dbReference type="ARBA" id="ARBA00001947"/>
    </source>
</evidence>
<keyword evidence="4" id="KW-1003">Cell membrane</keyword>
<dbReference type="InterPro" id="IPR052348">
    <property type="entry name" value="Metallopeptidase_M50B"/>
</dbReference>
<evidence type="ECO:0000256" key="5">
    <source>
        <dbReference type="ARBA" id="ARBA00022670"/>
    </source>
</evidence>
<organism evidence="15 16">
    <name type="scientific">Candidatus Taylorbacteria bacterium RIFCSPHIGHO2_02_FULL_46_13</name>
    <dbReference type="NCBI Taxonomy" id="1802312"/>
    <lineage>
        <taxon>Bacteria</taxon>
        <taxon>Candidatus Tayloriibacteriota</taxon>
    </lineage>
</organism>
<keyword evidence="11" id="KW-0482">Metalloprotease</keyword>
<comment type="subcellular location">
    <subcellularLocation>
        <location evidence="2">Cell membrane</location>
        <topology evidence="2">Multi-pass membrane protein</topology>
    </subcellularLocation>
</comment>
<comment type="cofactor">
    <cofactor evidence="1">
        <name>Zn(2+)</name>
        <dbReference type="ChEBI" id="CHEBI:29105"/>
    </cofactor>
</comment>
<reference evidence="15 16" key="1">
    <citation type="journal article" date="2016" name="Nat. Commun.">
        <title>Thousands of microbial genomes shed light on interconnected biogeochemical processes in an aquifer system.</title>
        <authorList>
            <person name="Anantharaman K."/>
            <person name="Brown C.T."/>
            <person name="Hug L.A."/>
            <person name="Sharon I."/>
            <person name="Castelle C.J."/>
            <person name="Probst A.J."/>
            <person name="Thomas B.C."/>
            <person name="Singh A."/>
            <person name="Wilkins M.J."/>
            <person name="Karaoz U."/>
            <person name="Brodie E.L."/>
            <person name="Williams K.H."/>
            <person name="Hubbard S.S."/>
            <person name="Banfield J.F."/>
        </authorList>
    </citation>
    <scope>NUCLEOTIDE SEQUENCE [LARGE SCALE GENOMIC DNA]</scope>
</reference>
<keyword evidence="5" id="KW-0645">Protease</keyword>
<evidence type="ECO:0000256" key="12">
    <source>
        <dbReference type="ARBA" id="ARBA00023136"/>
    </source>
</evidence>
<evidence type="ECO:0000256" key="11">
    <source>
        <dbReference type="ARBA" id="ARBA00023049"/>
    </source>
</evidence>
<dbReference type="GO" id="GO:0008237">
    <property type="term" value="F:metallopeptidase activity"/>
    <property type="evidence" value="ECO:0007669"/>
    <property type="project" value="UniProtKB-KW"/>
</dbReference>
<dbReference type="PANTHER" id="PTHR35864">
    <property type="entry name" value="ZINC METALLOPROTEASE MJ0611-RELATED"/>
    <property type="match status" value="1"/>
</dbReference>
<keyword evidence="9" id="KW-0862">Zinc</keyword>
<feature type="transmembrane region" description="Helical" evidence="13">
    <location>
        <begin position="173"/>
        <end position="200"/>
    </location>
</feature>
<dbReference type="GO" id="GO:0005886">
    <property type="term" value="C:plasma membrane"/>
    <property type="evidence" value="ECO:0007669"/>
    <property type="project" value="UniProtKB-SubCell"/>
</dbReference>
<evidence type="ECO:0000256" key="13">
    <source>
        <dbReference type="SAM" id="Phobius"/>
    </source>
</evidence>
<dbReference type="PANTHER" id="PTHR35864:SF1">
    <property type="entry name" value="ZINC METALLOPROTEASE YWHC-RELATED"/>
    <property type="match status" value="1"/>
</dbReference>
<keyword evidence="7" id="KW-0479">Metal-binding</keyword>
<evidence type="ECO:0000256" key="4">
    <source>
        <dbReference type="ARBA" id="ARBA00022475"/>
    </source>
</evidence>
<feature type="transmembrane region" description="Helical" evidence="13">
    <location>
        <begin position="6"/>
        <end position="32"/>
    </location>
</feature>
<dbReference type="STRING" id="1802312.A3C06_00045"/>
<feature type="domain" description="Peptidase M50" evidence="14">
    <location>
        <begin position="10"/>
        <end position="111"/>
    </location>
</feature>
<dbReference type="InterPro" id="IPR044537">
    <property type="entry name" value="Rip2-like"/>
</dbReference>
<evidence type="ECO:0000256" key="8">
    <source>
        <dbReference type="ARBA" id="ARBA00022801"/>
    </source>
</evidence>
<dbReference type="CDD" id="cd06158">
    <property type="entry name" value="S2P-M50_like_1"/>
    <property type="match status" value="1"/>
</dbReference>
<evidence type="ECO:0000259" key="14">
    <source>
        <dbReference type="Pfam" id="PF02163"/>
    </source>
</evidence>
<dbReference type="GO" id="GO:0006508">
    <property type="term" value="P:proteolysis"/>
    <property type="evidence" value="ECO:0007669"/>
    <property type="project" value="UniProtKB-KW"/>
</dbReference>
<keyword evidence="6 13" id="KW-0812">Transmembrane</keyword>
<name>A0A1G2MSG5_9BACT</name>
<dbReference type="InterPro" id="IPR008915">
    <property type="entry name" value="Peptidase_M50"/>
</dbReference>
<evidence type="ECO:0000313" key="15">
    <source>
        <dbReference type="EMBL" id="OHA26694.1"/>
    </source>
</evidence>
<dbReference type="AlphaFoldDB" id="A0A1G2MSG5"/>
<comment type="caution">
    <text evidence="15">The sequence shown here is derived from an EMBL/GenBank/DDBJ whole genome shotgun (WGS) entry which is preliminary data.</text>
</comment>
<feature type="transmembrane region" description="Helical" evidence="13">
    <location>
        <begin position="91"/>
        <end position="111"/>
    </location>
</feature>
<keyword evidence="12 13" id="KW-0472">Membrane</keyword>
<sequence>MQPLDIIFSIAVLIMSVVVHEVSHGYAASLLGDQTARYQGRLTLNPLKHLDPVGSILVPILTSFGGFVFGWAKPVPFNPYNLRNQRWGELIVAAAGPLSNLTIALVFGLLIRLTSVNNFLPDSFVTISAIIVGINIVLAIFNLVPIPPLDGSKILFAFLPAHLQHIREFLERYAFFLVILFVFFLWKLFSPIIVWLFALLTGLPLG</sequence>
<keyword evidence="10 13" id="KW-1133">Transmembrane helix</keyword>
<dbReference type="EMBL" id="MHRQ01000017">
    <property type="protein sequence ID" value="OHA26694.1"/>
    <property type="molecule type" value="Genomic_DNA"/>
</dbReference>
<gene>
    <name evidence="15" type="ORF">A3C06_00045</name>
</gene>
<dbReference type="Proteomes" id="UP000177565">
    <property type="component" value="Unassembled WGS sequence"/>
</dbReference>